<sequence length="204" mass="22196">MSAASEPAPGGVNWGQLYAEHRDAMFRVATAGLRAARRSDIEAVDLVNEAFTSVMSNPPAEVDDWEKFLITVTVRRFRDYLKSADHRHTYLAAGDDDAPTVEPLPAEDTAEVAIRRVRASGTRDLLLHAMGSLTTRQQEVARLLLFDGLAVGAIAAKLDTSSANISQLIKKSLARLEEVLVEFDGVETADIEQIRPTRRPGGAA</sequence>
<dbReference type="Gene3D" id="1.10.1740.10">
    <property type="match status" value="1"/>
</dbReference>
<evidence type="ECO:0000313" key="6">
    <source>
        <dbReference type="EMBL" id="PWK84592.1"/>
    </source>
</evidence>
<keyword evidence="5" id="KW-0804">Transcription</keyword>
<dbReference type="InterPro" id="IPR036388">
    <property type="entry name" value="WH-like_DNA-bd_sf"/>
</dbReference>
<keyword evidence="4" id="KW-0238">DNA-binding</keyword>
<dbReference type="GO" id="GO:0003677">
    <property type="term" value="F:DNA binding"/>
    <property type="evidence" value="ECO:0007669"/>
    <property type="project" value="UniProtKB-KW"/>
</dbReference>
<evidence type="ECO:0000313" key="7">
    <source>
        <dbReference type="Proteomes" id="UP000246005"/>
    </source>
</evidence>
<organism evidence="6 7">
    <name type="scientific">Lentzea atacamensis</name>
    <dbReference type="NCBI Taxonomy" id="531938"/>
    <lineage>
        <taxon>Bacteria</taxon>
        <taxon>Bacillati</taxon>
        <taxon>Actinomycetota</taxon>
        <taxon>Actinomycetes</taxon>
        <taxon>Pseudonocardiales</taxon>
        <taxon>Pseudonocardiaceae</taxon>
        <taxon>Lentzea</taxon>
    </lineage>
</organism>
<dbReference type="NCBIfam" id="TIGR02937">
    <property type="entry name" value="sigma70-ECF"/>
    <property type="match status" value="1"/>
</dbReference>
<evidence type="ECO:0000256" key="2">
    <source>
        <dbReference type="ARBA" id="ARBA00023015"/>
    </source>
</evidence>
<dbReference type="EMBL" id="QGHB01000008">
    <property type="protein sequence ID" value="PWK84592.1"/>
    <property type="molecule type" value="Genomic_DNA"/>
</dbReference>
<dbReference type="GO" id="GO:0006352">
    <property type="term" value="P:DNA-templated transcription initiation"/>
    <property type="evidence" value="ECO:0007669"/>
    <property type="project" value="InterPro"/>
</dbReference>
<keyword evidence="3" id="KW-0731">Sigma factor</keyword>
<accession>A0A316IBC6</accession>
<gene>
    <name evidence="6" type="ORF">C8D88_108207</name>
</gene>
<dbReference type="InterPro" id="IPR039425">
    <property type="entry name" value="RNA_pol_sigma-70-like"/>
</dbReference>
<dbReference type="GO" id="GO:0016987">
    <property type="term" value="F:sigma factor activity"/>
    <property type="evidence" value="ECO:0007669"/>
    <property type="project" value="UniProtKB-KW"/>
</dbReference>
<evidence type="ECO:0000256" key="5">
    <source>
        <dbReference type="ARBA" id="ARBA00023163"/>
    </source>
</evidence>
<proteinExistence type="inferred from homology"/>
<dbReference type="SUPFAM" id="SSF88659">
    <property type="entry name" value="Sigma3 and sigma4 domains of RNA polymerase sigma factors"/>
    <property type="match status" value="1"/>
</dbReference>
<dbReference type="InterPro" id="IPR014284">
    <property type="entry name" value="RNA_pol_sigma-70_dom"/>
</dbReference>
<dbReference type="SUPFAM" id="SSF88946">
    <property type="entry name" value="Sigma2 domain of RNA polymerase sigma factors"/>
    <property type="match status" value="1"/>
</dbReference>
<evidence type="ECO:0000256" key="4">
    <source>
        <dbReference type="ARBA" id="ARBA00023125"/>
    </source>
</evidence>
<evidence type="ECO:0000256" key="3">
    <source>
        <dbReference type="ARBA" id="ARBA00023082"/>
    </source>
</evidence>
<dbReference type="Proteomes" id="UP000246005">
    <property type="component" value="Unassembled WGS sequence"/>
</dbReference>
<dbReference type="PANTHER" id="PTHR43133">
    <property type="entry name" value="RNA POLYMERASE ECF-TYPE SIGMA FACTO"/>
    <property type="match status" value="1"/>
</dbReference>
<dbReference type="PANTHER" id="PTHR43133:SF8">
    <property type="entry name" value="RNA POLYMERASE SIGMA FACTOR HI_1459-RELATED"/>
    <property type="match status" value="1"/>
</dbReference>
<dbReference type="InterPro" id="IPR013325">
    <property type="entry name" value="RNA_pol_sigma_r2"/>
</dbReference>
<dbReference type="Gene3D" id="1.10.10.10">
    <property type="entry name" value="Winged helix-like DNA-binding domain superfamily/Winged helix DNA-binding domain"/>
    <property type="match status" value="1"/>
</dbReference>
<name>A0A316IBC6_9PSEU</name>
<evidence type="ECO:0000256" key="1">
    <source>
        <dbReference type="ARBA" id="ARBA00010641"/>
    </source>
</evidence>
<keyword evidence="2" id="KW-0805">Transcription regulation</keyword>
<dbReference type="AlphaFoldDB" id="A0A316IBC6"/>
<comment type="similarity">
    <text evidence="1">Belongs to the sigma-70 factor family. ECF subfamily.</text>
</comment>
<dbReference type="InterPro" id="IPR013324">
    <property type="entry name" value="RNA_pol_sigma_r3/r4-like"/>
</dbReference>
<comment type="caution">
    <text evidence="6">The sequence shown here is derived from an EMBL/GenBank/DDBJ whole genome shotgun (WGS) entry which is preliminary data.</text>
</comment>
<protein>
    <submittedName>
        <fullName evidence="6">RNA polymerase sigma factor (Sigma-70 family)</fullName>
    </submittedName>
</protein>
<reference evidence="6 7" key="1">
    <citation type="submission" date="2018-05" db="EMBL/GenBank/DDBJ databases">
        <title>Genomic Encyclopedia of Type Strains, Phase IV (KMG-IV): sequencing the most valuable type-strain genomes for metagenomic binning, comparative biology and taxonomic classification.</title>
        <authorList>
            <person name="Goeker M."/>
        </authorList>
    </citation>
    <scope>NUCLEOTIDE SEQUENCE [LARGE SCALE GENOMIC DNA]</scope>
    <source>
        <strain evidence="6 7">DSM 45480</strain>
    </source>
</reference>